<comment type="similarity">
    <text evidence="1 10">Belongs to the amidase family. GatA subfamily.</text>
</comment>
<evidence type="ECO:0000256" key="6">
    <source>
        <dbReference type="ARBA" id="ARBA00022741"/>
    </source>
</evidence>
<sequence>MHLKTIAELSRGLAAGEFSSVELTRGFLERIERLDGQLNSFITVTAESALAAAADADARRAAGEAGPLTGIPIAHKDIFCTEGVRTSCGSRMLDNFVAPYNATVVERMAAAGCVMLGKTNMDEFAMGSSNETSYYGPVRNPWDTDRVPGGSSGGSAAAVAARLAPGATGTDTGGSIRQPAALTGLTGLKPTYGRVSRWGMIAFASSLDQGGPIAASAEDAALLLNAMAGFDPRDSTSIDRAVPDYTAHLGESLEGLRIGLPKEYFGAGLDPEVAAAVHAAVREFEALGASVREVSLPNSHLAVPAYYVVAPAECSSNLSRFDGVRYGYRCEAPRDLEDLYKRSRGEGFGAEVKRRIMIGTYALSAGYYDAYYLKAQQVRRLISDDFRRAFGEVDVLLGPTAPTPAFRLGEKTDDPVTMYLSDIYTIAVNLAGLPGLSLPAGFAAGLPVGLQMIGDYWSEARLLNAAHRYQQATDWHRRAPAAFR</sequence>
<dbReference type="GO" id="GO:0016740">
    <property type="term" value="F:transferase activity"/>
    <property type="evidence" value="ECO:0007669"/>
    <property type="project" value="UniProtKB-KW"/>
</dbReference>
<dbReference type="SUPFAM" id="SSF75304">
    <property type="entry name" value="Amidase signature (AS) enzymes"/>
    <property type="match status" value="1"/>
</dbReference>
<evidence type="ECO:0000256" key="3">
    <source>
        <dbReference type="ARBA" id="ARBA00012739"/>
    </source>
</evidence>
<dbReference type="OrthoDB" id="9811471at2"/>
<dbReference type="InterPro" id="IPR036928">
    <property type="entry name" value="AS_sf"/>
</dbReference>
<dbReference type="Pfam" id="PF01425">
    <property type="entry name" value="Amidase"/>
    <property type="match status" value="1"/>
</dbReference>
<evidence type="ECO:0000313" key="13">
    <source>
        <dbReference type="Proteomes" id="UP000252707"/>
    </source>
</evidence>
<reference evidence="12 13" key="1">
    <citation type="submission" date="2018-07" db="EMBL/GenBank/DDBJ databases">
        <title>Genomic Encyclopedia of Type Strains, Phase IV (KMG-IV): sequencing the most valuable type-strain genomes for metagenomic binning, comparative biology and taxonomic classification.</title>
        <authorList>
            <person name="Goeker M."/>
        </authorList>
    </citation>
    <scope>NUCLEOTIDE SEQUENCE [LARGE SCALE GENOMIC DNA]</scope>
    <source>
        <strain evidence="12 13">DSM 26407</strain>
    </source>
</reference>
<evidence type="ECO:0000256" key="7">
    <source>
        <dbReference type="ARBA" id="ARBA00022840"/>
    </source>
</evidence>
<evidence type="ECO:0000313" key="12">
    <source>
        <dbReference type="EMBL" id="RCX31103.1"/>
    </source>
</evidence>
<evidence type="ECO:0000259" key="11">
    <source>
        <dbReference type="Pfam" id="PF01425"/>
    </source>
</evidence>
<dbReference type="InterPro" id="IPR004412">
    <property type="entry name" value="GatA"/>
</dbReference>
<organism evidence="12 13">
    <name type="scientific">Thioalbus denitrificans</name>
    <dbReference type="NCBI Taxonomy" id="547122"/>
    <lineage>
        <taxon>Bacteria</taxon>
        <taxon>Pseudomonadati</taxon>
        <taxon>Pseudomonadota</taxon>
        <taxon>Gammaproteobacteria</taxon>
        <taxon>Chromatiales</taxon>
        <taxon>Ectothiorhodospiraceae</taxon>
        <taxon>Thioalbus</taxon>
    </lineage>
</organism>
<dbReference type="EMBL" id="QPJY01000003">
    <property type="protein sequence ID" value="RCX31103.1"/>
    <property type="molecule type" value="Genomic_DNA"/>
</dbReference>
<proteinExistence type="inferred from homology"/>
<dbReference type="EC" id="6.3.5.7" evidence="3 10"/>
<evidence type="ECO:0000256" key="1">
    <source>
        <dbReference type="ARBA" id="ARBA00008069"/>
    </source>
</evidence>
<dbReference type="PANTHER" id="PTHR11895:SF151">
    <property type="entry name" value="GLUTAMYL-TRNA(GLN) AMIDOTRANSFERASE SUBUNIT A"/>
    <property type="match status" value="1"/>
</dbReference>
<dbReference type="HAMAP" id="MF_00120">
    <property type="entry name" value="GatA"/>
    <property type="match status" value="1"/>
</dbReference>
<dbReference type="PROSITE" id="PS00571">
    <property type="entry name" value="AMIDASES"/>
    <property type="match status" value="1"/>
</dbReference>
<name>A0A369CBM1_9GAMM</name>
<dbReference type="GO" id="GO:0050567">
    <property type="term" value="F:glutaminyl-tRNA synthase (glutamine-hydrolyzing) activity"/>
    <property type="evidence" value="ECO:0007669"/>
    <property type="project" value="UniProtKB-UniRule"/>
</dbReference>
<comment type="caution">
    <text evidence="12">The sequence shown here is derived from an EMBL/GenBank/DDBJ whole genome shotgun (WGS) entry which is preliminary data.</text>
</comment>
<keyword evidence="8 10" id="KW-0648">Protein biosynthesis</keyword>
<keyword evidence="6 10" id="KW-0547">Nucleotide-binding</keyword>
<dbReference type="GO" id="GO:0005524">
    <property type="term" value="F:ATP binding"/>
    <property type="evidence" value="ECO:0007669"/>
    <property type="project" value="UniProtKB-KW"/>
</dbReference>
<comment type="subunit">
    <text evidence="2 10">Heterotrimer of A, B and C subunits.</text>
</comment>
<comment type="catalytic activity">
    <reaction evidence="9 10">
        <text>L-glutamyl-tRNA(Gln) + L-glutamine + ATP + H2O = L-glutaminyl-tRNA(Gln) + L-glutamate + ADP + phosphate + H(+)</text>
        <dbReference type="Rhea" id="RHEA:17521"/>
        <dbReference type="Rhea" id="RHEA-COMP:9681"/>
        <dbReference type="Rhea" id="RHEA-COMP:9684"/>
        <dbReference type="ChEBI" id="CHEBI:15377"/>
        <dbReference type="ChEBI" id="CHEBI:15378"/>
        <dbReference type="ChEBI" id="CHEBI:29985"/>
        <dbReference type="ChEBI" id="CHEBI:30616"/>
        <dbReference type="ChEBI" id="CHEBI:43474"/>
        <dbReference type="ChEBI" id="CHEBI:58359"/>
        <dbReference type="ChEBI" id="CHEBI:78520"/>
        <dbReference type="ChEBI" id="CHEBI:78521"/>
        <dbReference type="ChEBI" id="CHEBI:456216"/>
        <dbReference type="EC" id="6.3.5.7"/>
    </reaction>
</comment>
<evidence type="ECO:0000256" key="4">
    <source>
        <dbReference type="ARBA" id="ARBA00014428"/>
    </source>
</evidence>
<feature type="active site" description="Charge relay system" evidence="10">
    <location>
        <position position="76"/>
    </location>
</feature>
<dbReference type="RefSeq" id="WP_114279296.1">
    <property type="nucleotide sequence ID" value="NZ_QPJY01000003.1"/>
</dbReference>
<dbReference type="InterPro" id="IPR023631">
    <property type="entry name" value="Amidase_dom"/>
</dbReference>
<evidence type="ECO:0000256" key="2">
    <source>
        <dbReference type="ARBA" id="ARBA00011123"/>
    </source>
</evidence>
<keyword evidence="12" id="KW-0808">Transferase</keyword>
<dbReference type="NCBIfam" id="TIGR00132">
    <property type="entry name" value="gatA"/>
    <property type="match status" value="1"/>
</dbReference>
<evidence type="ECO:0000256" key="8">
    <source>
        <dbReference type="ARBA" id="ARBA00022917"/>
    </source>
</evidence>
<comment type="function">
    <text evidence="10">Allows the formation of correctly charged Gln-tRNA(Gln) through the transamidation of misacylated Glu-tRNA(Gln) in organisms which lack glutaminyl-tRNA synthetase. The reaction takes place in the presence of glutamine and ATP through an activated gamma-phospho-Glu-tRNA(Gln).</text>
</comment>
<feature type="active site" description="Charge relay system" evidence="10">
    <location>
        <position position="151"/>
    </location>
</feature>
<dbReference type="GO" id="GO:0006412">
    <property type="term" value="P:translation"/>
    <property type="evidence" value="ECO:0007669"/>
    <property type="project" value="UniProtKB-UniRule"/>
</dbReference>
<keyword evidence="13" id="KW-1185">Reference proteome</keyword>
<accession>A0A369CBM1</accession>
<feature type="active site" description="Acyl-ester intermediate" evidence="10">
    <location>
        <position position="175"/>
    </location>
</feature>
<protein>
    <recommendedName>
        <fullName evidence="4 10">Glutamyl-tRNA(Gln) amidotransferase subunit A</fullName>
        <shortName evidence="10">Glu-ADT subunit A</shortName>
        <ecNumber evidence="3 10">6.3.5.7</ecNumber>
    </recommendedName>
</protein>
<dbReference type="Proteomes" id="UP000252707">
    <property type="component" value="Unassembled WGS sequence"/>
</dbReference>
<keyword evidence="7 10" id="KW-0067">ATP-binding</keyword>
<keyword evidence="5 10" id="KW-0436">Ligase</keyword>
<evidence type="ECO:0000256" key="5">
    <source>
        <dbReference type="ARBA" id="ARBA00022598"/>
    </source>
</evidence>
<dbReference type="PANTHER" id="PTHR11895">
    <property type="entry name" value="TRANSAMIDASE"/>
    <property type="match status" value="1"/>
</dbReference>
<dbReference type="AlphaFoldDB" id="A0A369CBM1"/>
<gene>
    <name evidence="10" type="primary">gatA</name>
    <name evidence="12" type="ORF">DFQ59_10367</name>
</gene>
<dbReference type="InterPro" id="IPR000120">
    <property type="entry name" value="Amidase"/>
</dbReference>
<dbReference type="GO" id="GO:0030956">
    <property type="term" value="C:glutamyl-tRNA(Gln) amidotransferase complex"/>
    <property type="evidence" value="ECO:0007669"/>
    <property type="project" value="InterPro"/>
</dbReference>
<dbReference type="Gene3D" id="3.90.1300.10">
    <property type="entry name" value="Amidase signature (AS) domain"/>
    <property type="match status" value="1"/>
</dbReference>
<feature type="domain" description="Amidase" evidence="11">
    <location>
        <begin position="22"/>
        <end position="463"/>
    </location>
</feature>
<evidence type="ECO:0000256" key="9">
    <source>
        <dbReference type="ARBA" id="ARBA00047407"/>
    </source>
</evidence>
<dbReference type="InterPro" id="IPR020556">
    <property type="entry name" value="Amidase_CS"/>
</dbReference>
<evidence type="ECO:0000256" key="10">
    <source>
        <dbReference type="HAMAP-Rule" id="MF_00120"/>
    </source>
</evidence>